<dbReference type="Gene3D" id="1.25.40.10">
    <property type="entry name" value="Tetratricopeptide repeat domain"/>
    <property type="match status" value="1"/>
</dbReference>
<dbReference type="KEGG" id="aft:BBF96_01415"/>
<keyword evidence="3" id="KW-1185">Reference proteome</keyword>
<dbReference type="OrthoDB" id="5516148at2"/>
<dbReference type="RefSeq" id="WP_127015499.1">
    <property type="nucleotide sequence ID" value="NZ_CP016379.1"/>
</dbReference>
<dbReference type="InterPro" id="IPR011990">
    <property type="entry name" value="TPR-like_helical_dom_sf"/>
</dbReference>
<sequence length="321" mass="38322">MSECLITSGEKYYEEAKKMLEKKDLVGFIENISIAKLLAEKNKDLYAQVTYLKAKGLYFFRKFDKVLEAIDEALKYNEGTEQIRLQKLKGLIYGYRGLYKKAIKIFKDTLNQTDNPHLLIELYINIAWANLSFYRINEKEELLEEAKKYLDLAREYFDDLENNYKKKLILLNYSDYYSLKKDYDKAIEMLEEAKKYCEEKDLPLIYNSLAELHIEHEEFNLVEQYLHKAEVIANKHNNLFEVARALYIKGIVETLEEDWVRAKDSFYVALDNFNRVHAYRNAFECFIKIIELSQYFKLDCITSFKENIKSHLEETSFYNYM</sequence>
<reference evidence="2 3" key="1">
    <citation type="submission" date="2016-07" db="EMBL/GenBank/DDBJ databases">
        <title>Genome and transcriptome analysis of iron-reducing fermentative bacteria Anoxybacter fermentans.</title>
        <authorList>
            <person name="Zeng X."/>
            <person name="Shao Z."/>
        </authorList>
    </citation>
    <scope>NUCLEOTIDE SEQUENCE [LARGE SCALE GENOMIC DNA]</scope>
    <source>
        <strain evidence="2 3">DY22613</strain>
    </source>
</reference>
<proteinExistence type="predicted"/>
<name>A0A3Q9HNX5_9FIRM</name>
<keyword evidence="1" id="KW-0175">Coiled coil</keyword>
<evidence type="ECO:0008006" key="4">
    <source>
        <dbReference type="Google" id="ProtNLM"/>
    </source>
</evidence>
<dbReference type="SMART" id="SM00028">
    <property type="entry name" value="TPR"/>
    <property type="match status" value="4"/>
</dbReference>
<evidence type="ECO:0000313" key="2">
    <source>
        <dbReference type="EMBL" id="AZR72169.1"/>
    </source>
</evidence>
<dbReference type="InterPro" id="IPR019734">
    <property type="entry name" value="TPR_rpt"/>
</dbReference>
<evidence type="ECO:0000256" key="1">
    <source>
        <dbReference type="SAM" id="Coils"/>
    </source>
</evidence>
<gene>
    <name evidence="2" type="ORF">BBF96_01415</name>
</gene>
<feature type="coiled-coil region" evidence="1">
    <location>
        <begin position="136"/>
        <end position="200"/>
    </location>
</feature>
<protein>
    <recommendedName>
        <fullName evidence="4">MalT-like TPR region domain-containing protein</fullName>
    </recommendedName>
</protein>
<dbReference type="SUPFAM" id="SSF48452">
    <property type="entry name" value="TPR-like"/>
    <property type="match status" value="2"/>
</dbReference>
<dbReference type="EMBL" id="CP016379">
    <property type="protein sequence ID" value="AZR72169.1"/>
    <property type="molecule type" value="Genomic_DNA"/>
</dbReference>
<dbReference type="Proteomes" id="UP000267250">
    <property type="component" value="Chromosome"/>
</dbReference>
<organism evidence="2 3">
    <name type="scientific">Anoxybacter fermentans</name>
    <dbReference type="NCBI Taxonomy" id="1323375"/>
    <lineage>
        <taxon>Bacteria</taxon>
        <taxon>Bacillati</taxon>
        <taxon>Bacillota</taxon>
        <taxon>Clostridia</taxon>
        <taxon>Halanaerobiales</taxon>
        <taxon>Anoxybacter</taxon>
    </lineage>
</organism>
<dbReference type="AlphaFoldDB" id="A0A3Q9HNX5"/>
<accession>A0A3Q9HNX5</accession>
<evidence type="ECO:0000313" key="3">
    <source>
        <dbReference type="Proteomes" id="UP000267250"/>
    </source>
</evidence>